<feature type="region of interest" description="Disordered" evidence="6">
    <location>
        <begin position="1434"/>
        <end position="1499"/>
    </location>
</feature>
<dbReference type="SUPFAM" id="SSF57903">
    <property type="entry name" value="FYVE/PHD zinc finger"/>
    <property type="match status" value="2"/>
</dbReference>
<feature type="domain" description="ELM2" evidence="9">
    <location>
        <begin position="576"/>
        <end position="740"/>
    </location>
</feature>
<evidence type="ECO:0000256" key="6">
    <source>
        <dbReference type="SAM" id="MobiDB-lite"/>
    </source>
</evidence>
<dbReference type="PROSITE" id="PS51038">
    <property type="entry name" value="BAH"/>
    <property type="match status" value="1"/>
</dbReference>
<evidence type="ECO:0000256" key="3">
    <source>
        <dbReference type="ARBA" id="ARBA00022833"/>
    </source>
</evidence>
<feature type="region of interest" description="Disordered" evidence="6">
    <location>
        <begin position="1"/>
        <end position="40"/>
    </location>
</feature>
<organism evidence="11 12">
    <name type="scientific">Saxophila tyrrhenica</name>
    <dbReference type="NCBI Taxonomy" id="1690608"/>
    <lineage>
        <taxon>Eukaryota</taxon>
        <taxon>Fungi</taxon>
        <taxon>Dikarya</taxon>
        <taxon>Ascomycota</taxon>
        <taxon>Pezizomycotina</taxon>
        <taxon>Dothideomycetes</taxon>
        <taxon>Dothideomycetidae</taxon>
        <taxon>Mycosphaerellales</taxon>
        <taxon>Extremaceae</taxon>
        <taxon>Saxophila</taxon>
    </lineage>
</organism>
<dbReference type="InterPro" id="IPR043151">
    <property type="entry name" value="BAH_sf"/>
</dbReference>
<feature type="compositionally biased region" description="Low complexity" evidence="6">
    <location>
        <begin position="1448"/>
        <end position="1458"/>
    </location>
</feature>
<feature type="compositionally biased region" description="Low complexity" evidence="6">
    <location>
        <begin position="61"/>
        <end position="71"/>
    </location>
</feature>
<feature type="domain" description="PHD-type" evidence="7">
    <location>
        <begin position="999"/>
        <end position="1050"/>
    </location>
</feature>
<evidence type="ECO:0000256" key="4">
    <source>
        <dbReference type="ARBA" id="ARBA00023242"/>
    </source>
</evidence>
<evidence type="ECO:0000256" key="5">
    <source>
        <dbReference type="PROSITE-ProRule" id="PRU00146"/>
    </source>
</evidence>
<feature type="compositionally biased region" description="Polar residues" evidence="6">
    <location>
        <begin position="85"/>
        <end position="103"/>
    </location>
</feature>
<feature type="compositionally biased region" description="Pro residues" evidence="6">
    <location>
        <begin position="1374"/>
        <end position="1386"/>
    </location>
</feature>
<dbReference type="Gene3D" id="1.10.10.60">
    <property type="entry name" value="Homeodomain-like"/>
    <property type="match status" value="1"/>
</dbReference>
<dbReference type="Proteomes" id="UP001337655">
    <property type="component" value="Unassembled WGS sequence"/>
</dbReference>
<feature type="region of interest" description="Disordered" evidence="6">
    <location>
        <begin position="490"/>
        <end position="526"/>
    </location>
</feature>
<dbReference type="Gene3D" id="3.30.40.10">
    <property type="entry name" value="Zinc/RING finger domain, C3HC4 (zinc finger)"/>
    <property type="match status" value="3"/>
</dbReference>
<feature type="domain" description="PHD-type" evidence="7">
    <location>
        <begin position="433"/>
        <end position="485"/>
    </location>
</feature>
<dbReference type="SMART" id="SM00439">
    <property type="entry name" value="BAH"/>
    <property type="match status" value="1"/>
</dbReference>
<feature type="compositionally biased region" description="Polar residues" evidence="6">
    <location>
        <begin position="1757"/>
        <end position="1773"/>
    </location>
</feature>
<dbReference type="CDD" id="cd15497">
    <property type="entry name" value="PHD1_Snt2p_like"/>
    <property type="match status" value="1"/>
</dbReference>
<dbReference type="GO" id="GO:0048189">
    <property type="term" value="C:Lid2 complex"/>
    <property type="evidence" value="ECO:0007669"/>
    <property type="project" value="TreeGrafter"/>
</dbReference>
<dbReference type="GeneID" id="89925304"/>
<protein>
    <submittedName>
        <fullName evidence="11">PHD type zinc finger protein with BAH domain-containing protein</fullName>
    </submittedName>
</protein>
<feature type="domain" description="BAH" evidence="8">
    <location>
        <begin position="277"/>
        <end position="396"/>
    </location>
</feature>
<keyword evidence="1" id="KW-0479">Metal-binding</keyword>
<dbReference type="PROSITE" id="PS51805">
    <property type="entry name" value="EPHD"/>
    <property type="match status" value="1"/>
</dbReference>
<feature type="compositionally biased region" description="Polar residues" evidence="6">
    <location>
        <begin position="1780"/>
        <end position="1796"/>
    </location>
</feature>
<dbReference type="CDD" id="cd15571">
    <property type="entry name" value="ePHD"/>
    <property type="match status" value="1"/>
</dbReference>
<accession>A0AAV9PF23</accession>
<feature type="compositionally biased region" description="Pro residues" evidence="6">
    <location>
        <begin position="1459"/>
        <end position="1469"/>
    </location>
</feature>
<feature type="compositionally biased region" description="Low complexity" evidence="6">
    <location>
        <begin position="949"/>
        <end position="958"/>
    </location>
</feature>
<comment type="caution">
    <text evidence="11">The sequence shown here is derived from an EMBL/GenBank/DDBJ whole genome shotgun (WGS) entry which is preliminary data.</text>
</comment>
<evidence type="ECO:0000313" key="12">
    <source>
        <dbReference type="Proteomes" id="UP001337655"/>
    </source>
</evidence>
<evidence type="ECO:0000313" key="11">
    <source>
        <dbReference type="EMBL" id="KAK5172320.1"/>
    </source>
</evidence>
<dbReference type="Pfam" id="PF01426">
    <property type="entry name" value="BAH"/>
    <property type="match status" value="1"/>
</dbReference>
<feature type="region of interest" description="Disordered" evidence="6">
    <location>
        <begin position="1529"/>
        <end position="1885"/>
    </location>
</feature>
<feature type="domain" description="PHD-type" evidence="10">
    <location>
        <begin position="1106"/>
        <end position="1235"/>
    </location>
</feature>
<proteinExistence type="predicted"/>
<evidence type="ECO:0000256" key="1">
    <source>
        <dbReference type="ARBA" id="ARBA00022723"/>
    </source>
</evidence>
<evidence type="ECO:0000259" key="10">
    <source>
        <dbReference type="PROSITE" id="PS51805"/>
    </source>
</evidence>
<dbReference type="Pfam" id="PF00628">
    <property type="entry name" value="PHD"/>
    <property type="match status" value="2"/>
</dbReference>
<feature type="compositionally biased region" description="Polar residues" evidence="6">
    <location>
        <begin position="1876"/>
        <end position="1885"/>
    </location>
</feature>
<dbReference type="PROSITE" id="PS51156">
    <property type="entry name" value="ELM2"/>
    <property type="match status" value="1"/>
</dbReference>
<keyword evidence="4" id="KW-0539">Nucleus</keyword>
<dbReference type="FunFam" id="2.30.30.490:FF:000018">
    <property type="entry name" value="Lid2 complex component snt2"/>
    <property type="match status" value="1"/>
</dbReference>
<feature type="compositionally biased region" description="Pro residues" evidence="6">
    <location>
        <begin position="978"/>
        <end position="992"/>
    </location>
</feature>
<dbReference type="PANTHER" id="PTHR47672">
    <property type="entry name" value="E3 UBIQUITIN-PROTEIN LIGASE SNT2"/>
    <property type="match status" value="1"/>
</dbReference>
<dbReference type="RefSeq" id="XP_064661164.1">
    <property type="nucleotide sequence ID" value="XM_064801213.1"/>
</dbReference>
<evidence type="ECO:0000256" key="2">
    <source>
        <dbReference type="ARBA" id="ARBA00022771"/>
    </source>
</evidence>
<evidence type="ECO:0000259" key="8">
    <source>
        <dbReference type="PROSITE" id="PS51038"/>
    </source>
</evidence>
<dbReference type="InterPro" id="IPR034732">
    <property type="entry name" value="EPHD"/>
</dbReference>
<dbReference type="InterPro" id="IPR011011">
    <property type="entry name" value="Znf_FYVE_PHD"/>
</dbReference>
<feature type="region of interest" description="Disordered" evidence="6">
    <location>
        <begin position="1368"/>
        <end position="1391"/>
    </location>
</feature>
<dbReference type="PROSITE" id="PS50016">
    <property type="entry name" value="ZF_PHD_2"/>
    <property type="match status" value="2"/>
</dbReference>
<sequence>MAEPAVNEALPSSASQVPGKETQPGGDASNHDVAVSSALAPQEEMNIPTFQAINAQAVNQNASASVNTAAQGRNDPGPPPHRAPVTQSLPQQAQTSAGPSQPTKPLPQFDGIDGAMSADATYGTRSRNRGGNARPNYAEDQEMDFEYSSSTAATKKKPAPDSATPTSTSQNTSEAKRAREFAHLIGNGTPTSAAETAGKEATPTAAMNPSKKRKAAGPPATLTQTQTPPAATNSPLPTASRKIAPPSATARETNIMSFSKHRACLNKKGDLIADDGTKLSVNDHVYLVCEPPGDPYYLCRVMEFLHVRSDDLSSPVDALRVNWYYRPRDIGRFSSDSRLLYATMHSDICPLTSLRGKCTIKHRSEIEDVEAYRKERDSFYFVQVFDRFIRRQYECIPVAQIINVPEKVKKALDERWKFVVVEIGRVKELTSAVKTCKRCTRYCASSDSVDCAICKNSYHMNCVQPPLPKKPSRGFAWACGPCSRASEKKLEARNTPTLSGDVTEADEEDYAEEEVPSASDDTTRAPSPVGDTVLDDHPATQAEIAMAKMWPMRYLGIHARVEDALQYDDRAIYPRASSRLGPRHQANVNVWHGRPVELVKPAEIKKRFTKGTSHKKEGKLTKETLAALEADREEKLKRPKWVQDEPPGYVPRGEDYPNDDPRNTAKLLFKIPEEPEEQPAGQISPARDQQIETFLSKAKPMARDIGVPPFGVNFIDKAMELLTINNFDTNVALKQLKGMHRVKDLHEPVLSKAELLKFEEGVAKYGSEHRLVRLHMKTNLPHSDIVRFYYLWKKTPKGKEIWGNYGNRKGGSRKRIENDAGTLVQQSVAHDVDDSAFDNDKAMKKNKGFQCKFCSSTHSRQWRRAPGVSPGQTVVADGKSGKEKGTKLLLALCLRCAGLWRKYAIQWEDIDEVAKKVAAGGGRAWKRKIDEELLRELVAANEAASVSAADQATAAVPSIEPAGEPPKKKSKIEEKKAPPPPPPKEPTPPIIPNQPVWKILPCAICKGEEDTLSCAHCRLTVHRKCFGIGEQEGVRPDGTVKWVCEQCSNDRNPQVSTDYSCCLCLTEETLIDLVETPKVSHKKKDERAKEKERMEKELADNMRNEYRNRQLSLHRPVLPREPLKRTTGNNWVHVHCAVWTPEIRFSDSTKFEVAEGFQAIPQAKHEAVCKLCKNRDHANRFRDDKGSCVSCFQCNANFHASCAFEAGYLFGFDVTPVKGSRKDQVTTATLNDETGALTAGIWCKEHTVKSLVHPVTEIADVESGKTALQVFTQKYKQADLTLTGTVRKANFVQMTKEKGQQVAASASNGGRRESTANSIAAAVRRGARNSLASEAKTEGENGSVQPPDATDSTERRCAKCKIDCTPRWHLVEPDLPPPKEATPPKSPPRRLSMTLGEIADQQRERVNGANGANGVQGGNRPPDNGLKIRFMPPGANGRAWQGMPERYPPLNNGPLHMNGPPPPHEPSSNPPREQYNPAMNGETFHHHGIPHDSSQMTGQLPAEAAGPVVVAEPPKEYLCHKCFLKKKLDPTPPPEEPPTPAPPPPQPAQPSPPRPVFPSTWDTPSAPPQPPQPQPEHVPHPRMPWHEPSRAQAQPPPPANGMGMSHFGPPPPPPPHGPGFQPFHGPPPHSQNGFQGPQHPGPPPGMHERHNSFGFGQPPHPGPPPGMQSQYGQGSRPPPLSGFPPHGQPINNGMPSPRSLQYPPPMQSPTHPHQPHYQGFQPPPPRSQESPFQSHLGPPMGGPQHYHSPQPGRPEPATSQPQMGGPHNYNSPQPGRPEPVTSQPPMGGQHNYNSPLNGRPEPVTSQPQMQPTLLQHQPGTPSAQQPPTPQQHFAPQHNSPQVSQSRPDSQAGRPATPPPGGQAPGTPTVNGAGASASPSLQNLLH</sequence>
<feature type="compositionally biased region" description="Acidic residues" evidence="6">
    <location>
        <begin position="503"/>
        <end position="515"/>
    </location>
</feature>
<dbReference type="EMBL" id="JAVRRT010000005">
    <property type="protein sequence ID" value="KAK5172320.1"/>
    <property type="molecule type" value="Genomic_DNA"/>
</dbReference>
<keyword evidence="12" id="KW-1185">Reference proteome</keyword>
<feature type="region of interest" description="Disordered" evidence="6">
    <location>
        <begin position="1324"/>
        <end position="1355"/>
    </location>
</feature>
<dbReference type="GO" id="GO:0004842">
    <property type="term" value="F:ubiquitin-protein transferase activity"/>
    <property type="evidence" value="ECO:0007669"/>
    <property type="project" value="TreeGrafter"/>
</dbReference>
<feature type="region of interest" description="Disordered" evidence="6">
    <location>
        <begin position="949"/>
        <end position="992"/>
    </location>
</feature>
<dbReference type="InterPro" id="IPR001965">
    <property type="entry name" value="Znf_PHD"/>
</dbReference>
<keyword evidence="3" id="KW-0862">Zinc</keyword>
<name>A0AAV9PF23_9PEZI</name>
<feature type="region of interest" description="Disordered" evidence="6">
    <location>
        <begin position="61"/>
        <end position="243"/>
    </location>
</feature>
<dbReference type="Pfam" id="PF13832">
    <property type="entry name" value="zf-HC5HC2H_2"/>
    <property type="match status" value="1"/>
</dbReference>
<feature type="compositionally biased region" description="Polar residues" evidence="6">
    <location>
        <begin position="1836"/>
        <end position="1848"/>
    </location>
</feature>
<dbReference type="Gene3D" id="2.30.30.490">
    <property type="match status" value="1"/>
</dbReference>
<dbReference type="PANTHER" id="PTHR47672:SF1">
    <property type="entry name" value="E3 UBIQUITIN-PROTEIN LIGASE SNT2"/>
    <property type="match status" value="1"/>
</dbReference>
<dbReference type="InterPro" id="IPR013083">
    <property type="entry name" value="Znf_RING/FYVE/PHD"/>
</dbReference>
<dbReference type="InterPro" id="IPR000949">
    <property type="entry name" value="ELM2_dom"/>
</dbReference>
<dbReference type="InterPro" id="IPR029617">
    <property type="entry name" value="Snt2"/>
</dbReference>
<gene>
    <name evidence="11" type="primary">SNT2</name>
    <name evidence="11" type="ORF">LTR77_003958</name>
</gene>
<dbReference type="GO" id="GO:0003682">
    <property type="term" value="F:chromatin binding"/>
    <property type="evidence" value="ECO:0007669"/>
    <property type="project" value="InterPro"/>
</dbReference>
<dbReference type="GO" id="GO:0008270">
    <property type="term" value="F:zinc ion binding"/>
    <property type="evidence" value="ECO:0007669"/>
    <property type="project" value="UniProtKB-KW"/>
</dbReference>
<feature type="compositionally biased region" description="Polar residues" evidence="6">
    <location>
        <begin position="163"/>
        <end position="173"/>
    </location>
</feature>
<feature type="compositionally biased region" description="Pro residues" evidence="6">
    <location>
        <begin position="1608"/>
        <end position="1617"/>
    </location>
</feature>
<reference evidence="11 12" key="1">
    <citation type="submission" date="2023-08" db="EMBL/GenBank/DDBJ databases">
        <title>Black Yeasts Isolated from many extreme environments.</title>
        <authorList>
            <person name="Coleine C."/>
            <person name="Stajich J.E."/>
            <person name="Selbmann L."/>
        </authorList>
    </citation>
    <scope>NUCLEOTIDE SEQUENCE [LARGE SCALE GENOMIC DNA]</scope>
    <source>
        <strain evidence="11 12">CCFEE 5935</strain>
    </source>
</reference>
<keyword evidence="2 5" id="KW-0863">Zinc-finger</keyword>
<feature type="compositionally biased region" description="Pro residues" evidence="6">
    <location>
        <begin position="1565"/>
        <end position="1576"/>
    </location>
</feature>
<dbReference type="SMART" id="SM00249">
    <property type="entry name" value="PHD"/>
    <property type="match status" value="3"/>
</dbReference>
<feature type="region of interest" description="Disordered" evidence="6">
    <location>
        <begin position="1408"/>
        <end position="1427"/>
    </location>
</feature>
<feature type="compositionally biased region" description="Basic and acidic residues" evidence="6">
    <location>
        <begin position="965"/>
        <end position="977"/>
    </location>
</feature>
<feature type="compositionally biased region" description="Pro residues" evidence="6">
    <location>
        <begin position="1530"/>
        <end position="1556"/>
    </location>
</feature>
<dbReference type="InterPro" id="IPR019787">
    <property type="entry name" value="Znf_PHD-finger"/>
</dbReference>
<feature type="compositionally biased region" description="Low complexity" evidence="6">
    <location>
        <begin position="216"/>
        <end position="232"/>
    </location>
</feature>
<evidence type="ECO:0000259" key="7">
    <source>
        <dbReference type="PROSITE" id="PS50016"/>
    </source>
</evidence>
<dbReference type="GO" id="GO:0036205">
    <property type="term" value="P:histone catabolic process"/>
    <property type="evidence" value="ECO:0007669"/>
    <property type="project" value="TreeGrafter"/>
</dbReference>
<feature type="compositionally biased region" description="Polar residues" evidence="6">
    <location>
        <begin position="1803"/>
        <end position="1815"/>
    </location>
</feature>
<evidence type="ECO:0000259" key="9">
    <source>
        <dbReference type="PROSITE" id="PS51156"/>
    </source>
</evidence>
<dbReference type="InterPro" id="IPR001025">
    <property type="entry name" value="BAH_dom"/>
</dbReference>